<name>A0A0L6TVW6_9FIRM</name>
<keyword evidence="1" id="KW-1133">Transmembrane helix</keyword>
<evidence type="ECO:0000313" key="2">
    <source>
        <dbReference type="EMBL" id="KNZ40401.1"/>
    </source>
</evidence>
<evidence type="ECO:0000313" key="3">
    <source>
        <dbReference type="Proteomes" id="UP000036873"/>
    </source>
</evidence>
<comment type="caution">
    <text evidence="2">The sequence shown here is derived from an EMBL/GenBank/DDBJ whole genome shotgun (WGS) entry which is preliminary data.</text>
</comment>
<keyword evidence="3" id="KW-1185">Reference proteome</keyword>
<keyword evidence="1" id="KW-0472">Membrane</keyword>
<gene>
    <name evidence="2" type="ORF">AKG39_17715</name>
</gene>
<organism evidence="2 3">
    <name type="scientific">Acetobacterium bakii</name>
    <dbReference type="NCBI Taxonomy" id="52689"/>
    <lineage>
        <taxon>Bacteria</taxon>
        <taxon>Bacillati</taxon>
        <taxon>Bacillota</taxon>
        <taxon>Clostridia</taxon>
        <taxon>Eubacteriales</taxon>
        <taxon>Eubacteriaceae</taxon>
        <taxon>Acetobacterium</taxon>
    </lineage>
</organism>
<feature type="transmembrane region" description="Helical" evidence="1">
    <location>
        <begin position="98"/>
        <end position="118"/>
    </location>
</feature>
<dbReference type="Proteomes" id="UP000036873">
    <property type="component" value="Unassembled WGS sequence"/>
</dbReference>
<sequence>MEDLDKMMESLGFNQGSVKSFASGIPFNSRKSDIMKNIRKAGEAASSAKEFQALFFIFSIAFTVLIFRFFVLTEAQNTLLVSLFTGFVINYSEQLLEAFKLLSMLASGVICLGIYALIHHFKNEQTFC</sequence>
<dbReference type="EMBL" id="LGYO01000062">
    <property type="protein sequence ID" value="KNZ40401.1"/>
    <property type="molecule type" value="Genomic_DNA"/>
</dbReference>
<accession>A0A0L6TVW6</accession>
<feature type="transmembrane region" description="Helical" evidence="1">
    <location>
        <begin position="53"/>
        <end position="71"/>
    </location>
</feature>
<protein>
    <submittedName>
        <fullName evidence="2">Uncharacterized protein</fullName>
    </submittedName>
</protein>
<evidence type="ECO:0000256" key="1">
    <source>
        <dbReference type="SAM" id="Phobius"/>
    </source>
</evidence>
<dbReference type="RefSeq" id="WP_050741733.1">
    <property type="nucleotide sequence ID" value="NZ_LGYO01000062.1"/>
</dbReference>
<dbReference type="STRING" id="52689.AKG39_17715"/>
<dbReference type="AlphaFoldDB" id="A0A0L6TVW6"/>
<dbReference type="OrthoDB" id="1778558at2"/>
<proteinExistence type="predicted"/>
<reference evidence="3" key="1">
    <citation type="submission" date="2015-07" db="EMBL/GenBank/DDBJ databases">
        <title>Draft genome sequence of Acetobacterium bakii DSM 8293, a potential psychrophilic chemical producer through syngas fermentation.</title>
        <authorList>
            <person name="Song Y."/>
            <person name="Hwang S."/>
            <person name="Cho B.-K."/>
        </authorList>
    </citation>
    <scope>NUCLEOTIDE SEQUENCE [LARGE SCALE GENOMIC DNA]</scope>
    <source>
        <strain evidence="3">DSM 8239</strain>
    </source>
</reference>
<keyword evidence="1" id="KW-0812">Transmembrane</keyword>